<dbReference type="EMBL" id="HG994356">
    <property type="protein sequence ID" value="CAF2136530.1"/>
    <property type="molecule type" value="Genomic_DNA"/>
</dbReference>
<feature type="non-terminal residue" evidence="3">
    <location>
        <position position="1"/>
    </location>
</feature>
<dbReference type="PANTHER" id="PTHR13309:SF0">
    <property type="entry name" value="FMR1-INTERACTING PROTEIN NUFIP1"/>
    <property type="match status" value="1"/>
</dbReference>
<gene>
    <name evidence="3" type="ORF">DARMORV10_A02P04900.1</name>
</gene>
<evidence type="ECO:0000259" key="2">
    <source>
        <dbReference type="Pfam" id="PF10453"/>
    </source>
</evidence>
<dbReference type="Pfam" id="PF10453">
    <property type="entry name" value="NUFIP1"/>
    <property type="match status" value="1"/>
</dbReference>
<feature type="domain" description="FMR1-interacting protein 1 conserved" evidence="2">
    <location>
        <begin position="204"/>
        <end position="242"/>
    </location>
</feature>
<name>A0A816WL26_BRANA</name>
<feature type="region of interest" description="Disordered" evidence="1">
    <location>
        <begin position="156"/>
        <end position="182"/>
    </location>
</feature>
<feature type="compositionally biased region" description="Basic and acidic residues" evidence="1">
    <location>
        <begin position="275"/>
        <end position="301"/>
    </location>
</feature>
<proteinExistence type="predicted"/>
<dbReference type="InterPro" id="IPR019496">
    <property type="entry name" value="NUFIP1_cons_dom"/>
</dbReference>
<dbReference type="InterPro" id="IPR039136">
    <property type="entry name" value="NUFIP1-like"/>
</dbReference>
<evidence type="ECO:0000313" key="3">
    <source>
        <dbReference type="EMBL" id="CAF2136530.1"/>
    </source>
</evidence>
<feature type="compositionally biased region" description="Basic and acidic residues" evidence="1">
    <location>
        <begin position="357"/>
        <end position="376"/>
    </location>
</feature>
<organism evidence="3">
    <name type="scientific">Brassica napus</name>
    <name type="common">Rape</name>
    <dbReference type="NCBI Taxonomy" id="3708"/>
    <lineage>
        <taxon>Eukaryota</taxon>
        <taxon>Viridiplantae</taxon>
        <taxon>Streptophyta</taxon>
        <taxon>Embryophyta</taxon>
        <taxon>Tracheophyta</taxon>
        <taxon>Spermatophyta</taxon>
        <taxon>Magnoliopsida</taxon>
        <taxon>eudicotyledons</taxon>
        <taxon>Gunneridae</taxon>
        <taxon>Pentapetalae</taxon>
        <taxon>rosids</taxon>
        <taxon>malvids</taxon>
        <taxon>Brassicales</taxon>
        <taxon>Brassicaceae</taxon>
        <taxon>Brassiceae</taxon>
        <taxon>Brassica</taxon>
    </lineage>
</organism>
<reference evidence="3" key="1">
    <citation type="submission" date="2021-01" db="EMBL/GenBank/DDBJ databases">
        <authorList>
            <consortium name="Genoscope - CEA"/>
            <person name="William W."/>
        </authorList>
    </citation>
    <scope>NUCLEOTIDE SEQUENCE</scope>
</reference>
<dbReference type="AlphaFoldDB" id="A0A816WL26"/>
<evidence type="ECO:0000256" key="1">
    <source>
        <dbReference type="SAM" id="MobiDB-lite"/>
    </source>
</evidence>
<dbReference type="GO" id="GO:0003723">
    <property type="term" value="F:RNA binding"/>
    <property type="evidence" value="ECO:0007669"/>
    <property type="project" value="InterPro"/>
</dbReference>
<dbReference type="Proteomes" id="UP001295469">
    <property type="component" value="Chromosome A02"/>
</dbReference>
<dbReference type="PANTHER" id="PTHR13309">
    <property type="entry name" value="NUCLEAR FRAGILE X MENTAL RETARDATION PROTEIN INTERACTING PROTEIN 1"/>
    <property type="match status" value="1"/>
</dbReference>
<feature type="region of interest" description="Disordered" evidence="1">
    <location>
        <begin position="275"/>
        <end position="313"/>
    </location>
</feature>
<sequence>LSYHNQHQYNGYQPPVNPHPMMMPNMPMHPHFFNNLKIPQQFHQFGLPNHINQLLPNLLGNLLGGHSLPPLVHPTFFQPSLHDPFAFTSQPQGNSFNSLPYLPVPTPHQNHQMHPPGFLEPRPQVQSVGNVNNTNVTSNSKVNDFGNKYTKQQKFKGTGQGFQKSQLHQADNPKKKFGFNKDQIGIGNKKKIATGLDESDTGNIAMEKNRRPYVWKYTPKEIQQWQGARRKNYPTKLNVEKRGRLGGILIKSLSFSYQNASDCHLDKEAKMRRLDGKKERFQNKRGRGGKDRFSKKTKIQDNESSQESSTTTEQPTLLEKFVSADIKRDKSQLLQVFHFMVMNSFFKDYMVEESGCEHDRDDRTSEVLSDDDHCGDDVDVNGVEASD</sequence>
<feature type="region of interest" description="Disordered" evidence="1">
    <location>
        <begin position="357"/>
        <end position="387"/>
    </location>
</feature>
<accession>A0A816WL26</accession>
<feature type="compositionally biased region" description="Low complexity" evidence="1">
    <location>
        <begin position="303"/>
        <end position="313"/>
    </location>
</feature>
<protein>
    <submittedName>
        <fullName evidence="3">(rape) hypothetical protein</fullName>
    </submittedName>
</protein>